<dbReference type="CDD" id="cd00093">
    <property type="entry name" value="HTH_XRE"/>
    <property type="match status" value="1"/>
</dbReference>
<evidence type="ECO:0000313" key="3">
    <source>
        <dbReference type="EMBL" id="EFI6953133.1"/>
    </source>
</evidence>
<dbReference type="PROSITE" id="PS50943">
    <property type="entry name" value="HTH_CROC1"/>
    <property type="match status" value="1"/>
</dbReference>
<feature type="region of interest" description="Disordered" evidence="1">
    <location>
        <begin position="72"/>
        <end position="103"/>
    </location>
</feature>
<dbReference type="Gene3D" id="1.10.260.40">
    <property type="entry name" value="lambda repressor-like DNA-binding domains"/>
    <property type="match status" value="1"/>
</dbReference>
<dbReference type="Proteomes" id="UP000775646">
    <property type="component" value="Unassembled WGS sequence"/>
</dbReference>
<evidence type="ECO:0000256" key="1">
    <source>
        <dbReference type="SAM" id="MobiDB-lite"/>
    </source>
</evidence>
<dbReference type="InterPro" id="IPR010982">
    <property type="entry name" value="Lambda_DNA-bd_dom_sf"/>
</dbReference>
<evidence type="ECO:0000259" key="2">
    <source>
        <dbReference type="PROSITE" id="PS50943"/>
    </source>
</evidence>
<organism evidence="4">
    <name type="scientific">Escherichia coli</name>
    <dbReference type="NCBI Taxonomy" id="562"/>
    <lineage>
        <taxon>Bacteria</taxon>
        <taxon>Pseudomonadati</taxon>
        <taxon>Pseudomonadota</taxon>
        <taxon>Gammaproteobacteria</taxon>
        <taxon>Enterobacterales</taxon>
        <taxon>Enterobacteriaceae</taxon>
        <taxon>Escherichia</taxon>
    </lineage>
</organism>
<accession>A0A193LTG6</accession>
<reference evidence="3" key="2">
    <citation type="submission" date="2020-02" db="EMBL/GenBank/DDBJ databases">
        <authorList>
            <consortium name="GenomeTrakr network: Whole genome sequencing for foodborne pathogen traceback"/>
        </authorList>
    </citation>
    <scope>NUCLEOTIDE SEQUENCE</scope>
    <source>
        <strain evidence="3">CFSAN046653</strain>
    </source>
</reference>
<dbReference type="EMBL" id="DAAYTU010000009">
    <property type="protein sequence ID" value="HAG5770172.1"/>
    <property type="molecule type" value="Genomic_DNA"/>
</dbReference>
<dbReference type="InterPro" id="IPR001387">
    <property type="entry name" value="Cro/C1-type_HTH"/>
</dbReference>
<proteinExistence type="predicted"/>
<protein>
    <submittedName>
        <fullName evidence="4">Helix-turn-helix transcriptional regulator</fullName>
    </submittedName>
</protein>
<dbReference type="RefSeq" id="WP_000021113.1">
    <property type="nucleotide sequence ID" value="NZ_BGHP01000059.1"/>
</dbReference>
<sequence length="103" mass="11065">MSIEISKKLKAIRESEGLSQAKFADSIGIAVGTVKQYETGIRGVGTEVLLKITMHPNFKKYTTWLMSNETNEAAGQISPSLSPDGPKSTSPSQKPRKTGTQPG</sequence>
<reference evidence="4" key="3">
    <citation type="submission" date="2020-02" db="EMBL/GenBank/DDBJ databases">
        <authorList>
            <consortium name="NCBI Pathogen Detection Project"/>
        </authorList>
    </citation>
    <scope>NUCLEOTIDE SEQUENCE</scope>
    <source>
        <strain evidence="4">1839</strain>
    </source>
</reference>
<name>A0A193LTG6_ECOLX</name>
<evidence type="ECO:0000313" key="4">
    <source>
        <dbReference type="EMBL" id="HAG5770172.1"/>
    </source>
</evidence>
<dbReference type="AlphaFoldDB" id="A0A193LTG6"/>
<feature type="domain" description="HTH cro/C1-type" evidence="2">
    <location>
        <begin position="9"/>
        <end position="52"/>
    </location>
</feature>
<dbReference type="SMART" id="SM00530">
    <property type="entry name" value="HTH_XRE"/>
    <property type="match status" value="1"/>
</dbReference>
<dbReference type="SUPFAM" id="SSF47413">
    <property type="entry name" value="lambda repressor-like DNA-binding domains"/>
    <property type="match status" value="1"/>
</dbReference>
<dbReference type="GO" id="GO:0003677">
    <property type="term" value="F:DNA binding"/>
    <property type="evidence" value="ECO:0007669"/>
    <property type="project" value="InterPro"/>
</dbReference>
<dbReference type="EMBL" id="AASZRA010000013">
    <property type="protein sequence ID" value="EFI6953133.1"/>
    <property type="molecule type" value="Genomic_DNA"/>
</dbReference>
<reference evidence="4" key="1">
    <citation type="journal article" date="2018" name="Genome Biol.">
        <title>SKESA: strategic k-mer extension for scrupulous assemblies.</title>
        <authorList>
            <person name="Souvorov A."/>
            <person name="Agarwala R."/>
            <person name="Lipman D.J."/>
        </authorList>
    </citation>
    <scope>NUCLEOTIDE SEQUENCE [LARGE SCALE GENOMIC DNA]</scope>
    <source>
        <strain evidence="4">1839</strain>
    </source>
</reference>
<dbReference type="Pfam" id="PF01381">
    <property type="entry name" value="HTH_3"/>
    <property type="match status" value="1"/>
</dbReference>
<gene>
    <name evidence="3" type="ORF">BCB93_002784</name>
    <name evidence="4" type="ORF">GGB84_001808</name>
</gene>
<comment type="caution">
    <text evidence="4">The sequence shown here is derived from an EMBL/GenBank/DDBJ whole genome shotgun (WGS) entry which is preliminary data.</text>
</comment>